<reference evidence="3 4" key="1">
    <citation type="journal article" date="2014" name="Genome Announc.">
        <title>Genome Sequence of Afipia felis Strain 76713, Isolated in Hospital Water Using an Amoeba Co-Culture Procedure.</title>
        <authorList>
            <person name="Benamar S."/>
            <person name="La Scola B."/>
            <person name="Croce O."/>
        </authorList>
    </citation>
    <scope>NUCLEOTIDE SEQUENCE [LARGE SCALE GENOMIC DNA]</scope>
    <source>
        <strain evidence="3 4">76713</strain>
    </source>
</reference>
<evidence type="ECO:0000313" key="4">
    <source>
        <dbReference type="Proteomes" id="UP000035762"/>
    </source>
</evidence>
<dbReference type="InterPro" id="IPR027367">
    <property type="entry name" value="Gly-zipper_YMGG"/>
</dbReference>
<evidence type="ECO:0000259" key="2">
    <source>
        <dbReference type="Pfam" id="PF13441"/>
    </source>
</evidence>
<protein>
    <recommendedName>
        <fullName evidence="2">YMGG-like Gly-zipper domain-containing protein</fullName>
    </recommendedName>
</protein>
<sequence>MKLLRAIIAAAVVATMLSGCANTPPEQRTATGAVLGGATGALLGNAVGGGVGGTLLGAGAGALLGAAVADSTNPYRNGPPMCRYRAPDGSVYVAECDERYYRGRY</sequence>
<dbReference type="STRING" id="1035.BN961_03480"/>
<dbReference type="Pfam" id="PF13441">
    <property type="entry name" value="Gly-zipper_YMGG"/>
    <property type="match status" value="1"/>
</dbReference>
<feature type="chain" id="PRO_5001859907" description="YMGG-like Gly-zipper domain-containing protein" evidence="1">
    <location>
        <begin position="22"/>
        <end position="105"/>
    </location>
</feature>
<dbReference type="AlphaFoldDB" id="A0A090MRS1"/>
<dbReference type="EMBL" id="CCAZ020000002">
    <property type="protein sequence ID" value="CEG10046.1"/>
    <property type="molecule type" value="Genomic_DNA"/>
</dbReference>
<name>A0A090MRS1_AFIFE</name>
<gene>
    <name evidence="3" type="ORF">BN961_03480</name>
</gene>
<dbReference type="Proteomes" id="UP000035762">
    <property type="component" value="Unassembled WGS sequence"/>
</dbReference>
<keyword evidence="4" id="KW-1185">Reference proteome</keyword>
<feature type="signal peptide" evidence="1">
    <location>
        <begin position="1"/>
        <end position="21"/>
    </location>
</feature>
<comment type="caution">
    <text evidence="3">The sequence shown here is derived from an EMBL/GenBank/DDBJ whole genome shotgun (WGS) entry which is preliminary data.</text>
</comment>
<dbReference type="OrthoDB" id="8093945at2"/>
<evidence type="ECO:0000313" key="3">
    <source>
        <dbReference type="EMBL" id="CEG10046.1"/>
    </source>
</evidence>
<accession>A0A090MRS1</accession>
<evidence type="ECO:0000256" key="1">
    <source>
        <dbReference type="SAM" id="SignalP"/>
    </source>
</evidence>
<dbReference type="PROSITE" id="PS51257">
    <property type="entry name" value="PROKAR_LIPOPROTEIN"/>
    <property type="match status" value="1"/>
</dbReference>
<keyword evidence="1" id="KW-0732">Signal</keyword>
<dbReference type="RefSeq" id="WP_082157081.1">
    <property type="nucleotide sequence ID" value="NZ_CCAZ020000002.1"/>
</dbReference>
<proteinExistence type="predicted"/>
<organism evidence="3 4">
    <name type="scientific">Afipia felis</name>
    <name type="common">Cat scratch disease bacillus</name>
    <dbReference type="NCBI Taxonomy" id="1035"/>
    <lineage>
        <taxon>Bacteria</taxon>
        <taxon>Pseudomonadati</taxon>
        <taxon>Pseudomonadota</taxon>
        <taxon>Alphaproteobacteria</taxon>
        <taxon>Hyphomicrobiales</taxon>
        <taxon>Nitrobacteraceae</taxon>
        <taxon>Afipia</taxon>
    </lineage>
</organism>
<feature type="domain" description="YMGG-like Gly-zipper" evidence="2">
    <location>
        <begin position="27"/>
        <end position="69"/>
    </location>
</feature>